<dbReference type="GO" id="GO:0000175">
    <property type="term" value="F:3'-5'-RNA exonuclease activity"/>
    <property type="evidence" value="ECO:0007669"/>
    <property type="project" value="InterPro"/>
</dbReference>
<evidence type="ECO:0000256" key="1">
    <source>
        <dbReference type="ARBA" id="ARBA00022722"/>
    </source>
</evidence>
<evidence type="ECO:0000256" key="2">
    <source>
        <dbReference type="ARBA" id="ARBA00022801"/>
    </source>
</evidence>
<feature type="region of interest" description="Disordered" evidence="4">
    <location>
        <begin position="728"/>
        <end position="769"/>
    </location>
</feature>
<dbReference type="PANTHER" id="PTHR23044">
    <property type="entry name" value="3'-5' EXONUCLEASE ERI1-RELATED"/>
    <property type="match status" value="1"/>
</dbReference>
<name>A0AAN6GKJ2_9BASI</name>
<feature type="region of interest" description="Disordered" evidence="4">
    <location>
        <begin position="1"/>
        <end position="20"/>
    </location>
</feature>
<gene>
    <name evidence="6" type="ORF">OC846_005585</name>
</gene>
<feature type="compositionally biased region" description="Low complexity" evidence="4">
    <location>
        <begin position="819"/>
        <end position="842"/>
    </location>
</feature>
<dbReference type="AlphaFoldDB" id="A0AAN6GKJ2"/>
<dbReference type="PANTHER" id="PTHR23044:SF61">
    <property type="entry name" value="3'-5' EXORIBONUCLEASE 1-RELATED"/>
    <property type="match status" value="1"/>
</dbReference>
<dbReference type="Gene3D" id="3.30.420.10">
    <property type="entry name" value="Ribonuclease H-like superfamily/Ribonuclease H"/>
    <property type="match status" value="1"/>
</dbReference>
<sequence length="1110" mass="118248">MLSPLTSLSQLPSPSPSTSYIAGPGGRPALVDYPNEIIEFPVILMQWRDVPPEQGGKPGQRALQVVDEFHSWVRPMWRPRLSKFCKELTGVKQSVIDSAPTWPEVMQNFLGFLRKHQLLADNQPPRPRASSLASSSACSSPMPFGAFSPASPPNFPLLSSPASSSHHMGHMHGMQHMNFPSHHHHPHPFAPNFHQQQQSQSPYPPPSSSPLPPHSLMQQQQGGPAGAGNNGNNHNSSNPPAPVVEMESLLMTTPLRHGVTWLSHGPYDIRDFCVKTCFLSGLRTPPSPPYWLRGPLIDIRKAAAEILLEERMLKARSTEAKTFAAREVKKVQLARAMRGEPPLLSAAAAAAAGPEKSKSKDGPACSASASTTSGKEPGGSATPPEDGDLEWRHELELDHLLQNYERSVRAWPWYSAAISGQTGRYTSSSAGHAIAHAERVKILPDGTIDGILYSMGLGFFEGRKHSGLDDSRNLARIVGDMSRRVGEVAVGRGTPGWEQGRTDLVSAGHARQNSANGKRSTTGRHHRRRARGSGAGSSPRKSTGADHLEEEIGRLSLEGSPSDEEDEDDYSDDFDSEDLSDLDEDDDDYDDDDLSTDEDDGWIGEADVDASLNSSSPGHAFVMTYNDLERARLCALQAQVFERACLLPNSFWKPLYLPTNVFSPVAATAARLLIWGTGPENRGRGAKGAGGATNDGYQAAGGPPVPARPIWIEGRRHPWMGPIPGQVFWNGPAIVDDSDDGEEEEEEEESPKKTEDSAAASSDEDEDEVFRYPGYSSVVASVANLKAIPGSDQSLVGSNGAGPAAKATGGETEGELEMSSADEFTYTSSSSSTAITSSPSAADGKEVAHRATEGTVSSNAAVERAMLLDDDMMTELVDENEIDGATRRREEQQRRGRRHQQHRHSGPPSPASSFSSSSRGSGSHSSRSERQRRRMRSSDDSLALKKSLGHVISSAVGSKLVSGSSSPSLDPDQDPETDMADFKATPTKGDGKSGTAQPIPIPSGPMTPSLSSRYSTTASSKGAVHHKTQGTSSAPGSAAAATNKSAWMDVEMRRDHLLNSGAQTPTITSSVSASVLSAGSGGGPGSVRGGAGVSGGTGTQTPRGHATPIL</sequence>
<feature type="compositionally biased region" description="Low complexity" evidence="4">
    <location>
        <begin position="911"/>
        <end position="925"/>
    </location>
</feature>
<evidence type="ECO:0000259" key="5">
    <source>
        <dbReference type="Pfam" id="PF00929"/>
    </source>
</evidence>
<keyword evidence="1" id="KW-0540">Nuclease</keyword>
<keyword evidence="3" id="KW-0269">Exonuclease</keyword>
<dbReference type="InterPro" id="IPR051274">
    <property type="entry name" value="3-5_Exoribonuclease"/>
</dbReference>
<organism evidence="6 7">
    <name type="scientific">Tilletia horrida</name>
    <dbReference type="NCBI Taxonomy" id="155126"/>
    <lineage>
        <taxon>Eukaryota</taxon>
        <taxon>Fungi</taxon>
        <taxon>Dikarya</taxon>
        <taxon>Basidiomycota</taxon>
        <taxon>Ustilaginomycotina</taxon>
        <taxon>Exobasidiomycetes</taxon>
        <taxon>Tilletiales</taxon>
        <taxon>Tilletiaceae</taxon>
        <taxon>Tilletia</taxon>
    </lineage>
</organism>
<keyword evidence="7" id="KW-1185">Reference proteome</keyword>
<dbReference type="Proteomes" id="UP001176517">
    <property type="component" value="Unassembled WGS sequence"/>
</dbReference>
<feature type="region of interest" description="Disordered" evidence="4">
    <location>
        <begin position="489"/>
        <end position="602"/>
    </location>
</feature>
<evidence type="ECO:0000313" key="6">
    <source>
        <dbReference type="EMBL" id="KAK0545648.1"/>
    </source>
</evidence>
<feature type="region of interest" description="Disordered" evidence="4">
    <location>
        <begin position="347"/>
        <end position="388"/>
    </location>
</feature>
<feature type="region of interest" description="Disordered" evidence="4">
    <location>
        <begin position="1074"/>
        <end position="1110"/>
    </location>
</feature>
<feature type="compositionally biased region" description="Basic residues" evidence="4">
    <location>
        <begin position="521"/>
        <end position="531"/>
    </location>
</feature>
<feature type="compositionally biased region" description="Basic and acidic residues" evidence="4">
    <location>
        <begin position="543"/>
        <end position="553"/>
    </location>
</feature>
<protein>
    <recommendedName>
        <fullName evidence="5">Exonuclease domain-containing protein</fullName>
    </recommendedName>
</protein>
<evidence type="ECO:0000256" key="4">
    <source>
        <dbReference type="SAM" id="MobiDB-lite"/>
    </source>
</evidence>
<feature type="compositionally biased region" description="Acidic residues" evidence="4">
    <location>
        <begin position="561"/>
        <end position="602"/>
    </location>
</feature>
<proteinExistence type="predicted"/>
<dbReference type="GO" id="GO:0003676">
    <property type="term" value="F:nucleic acid binding"/>
    <property type="evidence" value="ECO:0007669"/>
    <property type="project" value="InterPro"/>
</dbReference>
<feature type="compositionally biased region" description="Low complexity" evidence="4">
    <location>
        <begin position="958"/>
        <end position="970"/>
    </location>
</feature>
<feature type="region of interest" description="Disordered" evidence="4">
    <location>
        <begin position="157"/>
        <end position="242"/>
    </location>
</feature>
<feature type="compositionally biased region" description="Acidic residues" evidence="4">
    <location>
        <begin position="736"/>
        <end position="749"/>
    </location>
</feature>
<dbReference type="CDD" id="cd06133">
    <property type="entry name" value="ERI-1_3'hExo_like"/>
    <property type="match status" value="1"/>
</dbReference>
<dbReference type="InterPro" id="IPR036397">
    <property type="entry name" value="RNaseH_sf"/>
</dbReference>
<dbReference type="InterPro" id="IPR012337">
    <property type="entry name" value="RNaseH-like_sf"/>
</dbReference>
<feature type="compositionally biased region" description="Low complexity" evidence="4">
    <location>
        <begin position="1032"/>
        <end position="1042"/>
    </location>
</feature>
<feature type="compositionally biased region" description="Basic and acidic residues" evidence="4">
    <location>
        <begin position="843"/>
        <end position="852"/>
    </location>
</feature>
<feature type="compositionally biased region" description="Gly residues" evidence="4">
    <location>
        <begin position="1079"/>
        <end position="1098"/>
    </location>
</feature>
<dbReference type="InterPro" id="IPR047201">
    <property type="entry name" value="ERI-1_3'hExo-like"/>
</dbReference>
<feature type="compositionally biased region" description="Basic residues" evidence="4">
    <location>
        <begin position="895"/>
        <end position="905"/>
    </location>
</feature>
<feature type="compositionally biased region" description="Acidic residues" evidence="4">
    <location>
        <begin position="868"/>
        <end position="882"/>
    </location>
</feature>
<comment type="caution">
    <text evidence="6">The sequence shown here is derived from an EMBL/GenBank/DDBJ whole genome shotgun (WGS) entry which is preliminary data.</text>
</comment>
<feature type="region of interest" description="Disordered" evidence="4">
    <location>
        <begin position="790"/>
        <end position="945"/>
    </location>
</feature>
<feature type="domain" description="Exonuclease" evidence="5">
    <location>
        <begin position="34"/>
        <end position="122"/>
    </location>
</feature>
<feature type="compositionally biased region" description="Low complexity" evidence="4">
    <location>
        <begin position="157"/>
        <end position="180"/>
    </location>
</feature>
<keyword evidence="2" id="KW-0378">Hydrolase</keyword>
<feature type="region of interest" description="Disordered" evidence="4">
    <location>
        <begin position="958"/>
        <end position="1042"/>
    </location>
</feature>
<evidence type="ECO:0000256" key="3">
    <source>
        <dbReference type="ARBA" id="ARBA00022839"/>
    </source>
</evidence>
<reference evidence="6" key="1">
    <citation type="journal article" date="2023" name="PhytoFront">
        <title>Draft Genome Resources of Seven Strains of Tilletia horrida, Causal Agent of Kernel Smut of Rice.</title>
        <authorList>
            <person name="Khanal S."/>
            <person name="Antony Babu S."/>
            <person name="Zhou X.G."/>
        </authorList>
    </citation>
    <scope>NUCLEOTIDE SEQUENCE</scope>
    <source>
        <strain evidence="6">TX6</strain>
    </source>
</reference>
<feature type="compositionally biased region" description="Pro residues" evidence="4">
    <location>
        <begin position="202"/>
        <end position="213"/>
    </location>
</feature>
<feature type="region of interest" description="Disordered" evidence="4">
    <location>
        <begin position="682"/>
        <end position="703"/>
    </location>
</feature>
<feature type="compositionally biased region" description="Low complexity" evidence="4">
    <location>
        <begin position="1009"/>
        <end position="1020"/>
    </location>
</feature>
<feature type="compositionally biased region" description="Low complexity" evidence="4">
    <location>
        <begin position="190"/>
        <end position="201"/>
    </location>
</feature>
<dbReference type="Pfam" id="PF00929">
    <property type="entry name" value="RNase_T"/>
    <property type="match status" value="1"/>
</dbReference>
<accession>A0AAN6GKJ2</accession>
<dbReference type="SUPFAM" id="SSF53098">
    <property type="entry name" value="Ribonuclease H-like"/>
    <property type="match status" value="1"/>
</dbReference>
<evidence type="ECO:0000313" key="7">
    <source>
        <dbReference type="Proteomes" id="UP001176517"/>
    </source>
</evidence>
<feature type="compositionally biased region" description="Basic and acidic residues" evidence="4">
    <location>
        <begin position="884"/>
        <end position="894"/>
    </location>
</feature>
<dbReference type="EMBL" id="JAPDMZ010000222">
    <property type="protein sequence ID" value="KAK0545648.1"/>
    <property type="molecule type" value="Genomic_DNA"/>
</dbReference>
<feature type="compositionally biased region" description="Low complexity" evidence="4">
    <location>
        <begin position="1"/>
        <end position="19"/>
    </location>
</feature>
<dbReference type="InterPro" id="IPR013520">
    <property type="entry name" value="Ribonucl_H"/>
</dbReference>